<protein>
    <submittedName>
        <fullName evidence="2">Uncharacterized protein</fullName>
    </submittedName>
</protein>
<organism evidence="2 3">
    <name type="scientific">Halobacterium litoreum</name>
    <dbReference type="NCBI Taxonomy" id="2039234"/>
    <lineage>
        <taxon>Archaea</taxon>
        <taxon>Methanobacteriati</taxon>
        <taxon>Methanobacteriota</taxon>
        <taxon>Stenosarchaea group</taxon>
        <taxon>Halobacteria</taxon>
        <taxon>Halobacteriales</taxon>
        <taxon>Halobacteriaceae</taxon>
        <taxon>Halobacterium</taxon>
    </lineage>
</organism>
<evidence type="ECO:0000256" key="1">
    <source>
        <dbReference type="SAM" id="MobiDB-lite"/>
    </source>
</evidence>
<keyword evidence="3" id="KW-1185">Reference proteome</keyword>
<evidence type="ECO:0000313" key="2">
    <source>
        <dbReference type="EMBL" id="MFC3476852.1"/>
    </source>
</evidence>
<name>A0ABD5NC51_9EURY</name>
<sequence>MKRRAFVGVLATTAFAGCAGVAGNSDDEPSPSDDTTTEDDETTTPTEREGDGPESGYDITDVETDDVSLDGVSIEVSVAEQATTDRPASLRVAFTNEGDEPREFQFGSLVPWDALWGDADTGGELFLAPDDGVVPEESPDGCWQATDGVALASVVRSAELDAGETVSRTFAVLAPHEGDACVETGTYRFEGGIRAAPDWGFDVEVRRYTAEE</sequence>
<dbReference type="EMBL" id="JBHRWN010000002">
    <property type="protein sequence ID" value="MFC3476852.1"/>
    <property type="molecule type" value="Genomic_DNA"/>
</dbReference>
<dbReference type="RefSeq" id="WP_232572010.1">
    <property type="nucleotide sequence ID" value="NZ_CP089466.1"/>
</dbReference>
<accession>A0ABD5NC51</accession>
<evidence type="ECO:0000313" key="3">
    <source>
        <dbReference type="Proteomes" id="UP001595660"/>
    </source>
</evidence>
<reference evidence="2 3" key="1">
    <citation type="journal article" date="2019" name="Int. J. Syst. Evol. Microbiol.">
        <title>The Global Catalogue of Microorganisms (GCM) 10K type strain sequencing project: providing services to taxonomists for standard genome sequencing and annotation.</title>
        <authorList>
            <consortium name="The Broad Institute Genomics Platform"/>
            <consortium name="The Broad Institute Genome Sequencing Center for Infectious Disease"/>
            <person name="Wu L."/>
            <person name="Ma J."/>
        </authorList>
    </citation>
    <scope>NUCLEOTIDE SEQUENCE [LARGE SCALE GENOMIC DNA]</scope>
    <source>
        <strain evidence="2 3">CGMCC 1.12562</strain>
    </source>
</reference>
<dbReference type="GeneID" id="69117230"/>
<feature type="compositionally biased region" description="Acidic residues" evidence="1">
    <location>
        <begin position="25"/>
        <end position="42"/>
    </location>
</feature>
<comment type="caution">
    <text evidence="2">The sequence shown here is derived from an EMBL/GenBank/DDBJ whole genome shotgun (WGS) entry which is preliminary data.</text>
</comment>
<proteinExistence type="predicted"/>
<dbReference type="AlphaFoldDB" id="A0ABD5NC51"/>
<dbReference type="PROSITE" id="PS51257">
    <property type="entry name" value="PROKAR_LIPOPROTEIN"/>
    <property type="match status" value="1"/>
</dbReference>
<feature type="region of interest" description="Disordered" evidence="1">
    <location>
        <begin position="19"/>
        <end position="65"/>
    </location>
</feature>
<dbReference type="Proteomes" id="UP001595660">
    <property type="component" value="Unassembled WGS sequence"/>
</dbReference>
<gene>
    <name evidence="2" type="ORF">ACFOKC_03850</name>
</gene>